<name>A0A239TR36_9FIRM</name>
<dbReference type="EMBL" id="LT906446">
    <property type="protein sequence ID" value="SNU99648.1"/>
    <property type="molecule type" value="Genomic_DNA"/>
</dbReference>
<dbReference type="InterPro" id="IPR029058">
    <property type="entry name" value="AB_hydrolase_fold"/>
</dbReference>
<feature type="signal peptide" evidence="1">
    <location>
        <begin position="1"/>
        <end position="30"/>
    </location>
</feature>
<accession>A0A239TR36</accession>
<evidence type="ECO:0000256" key="1">
    <source>
        <dbReference type="SAM" id="SignalP"/>
    </source>
</evidence>
<dbReference type="InterPro" id="IPR051411">
    <property type="entry name" value="Polyketide_trans_af380"/>
</dbReference>
<dbReference type="InterPro" id="IPR002925">
    <property type="entry name" value="Dienelactn_hydro"/>
</dbReference>
<proteinExistence type="predicted"/>
<feature type="chain" id="PRO_5011258345" evidence="1">
    <location>
        <begin position="31"/>
        <end position="362"/>
    </location>
</feature>
<dbReference type="SUPFAM" id="SSF53474">
    <property type="entry name" value="alpha/beta-Hydrolases"/>
    <property type="match status" value="1"/>
</dbReference>
<dbReference type="PANTHER" id="PTHR47751:SF1">
    <property type="entry name" value="SUPERFAMILY HYDROLASE, PUTATIVE (AFU_ORTHOLOGUE AFUA_2G16580)-RELATED"/>
    <property type="match status" value="1"/>
</dbReference>
<gene>
    <name evidence="3" type="ORF">SAMEA4364220_01156</name>
</gene>
<evidence type="ECO:0000313" key="3">
    <source>
        <dbReference type="EMBL" id="SNU99648.1"/>
    </source>
</evidence>
<evidence type="ECO:0000313" key="4">
    <source>
        <dbReference type="Proteomes" id="UP000215383"/>
    </source>
</evidence>
<keyword evidence="1" id="KW-0732">Signal</keyword>
<evidence type="ECO:0000259" key="2">
    <source>
        <dbReference type="Pfam" id="PF01738"/>
    </source>
</evidence>
<reference evidence="3 4" key="1">
    <citation type="submission" date="2017-06" db="EMBL/GenBank/DDBJ databases">
        <authorList>
            <consortium name="Pathogen Informatics"/>
        </authorList>
    </citation>
    <scope>NUCLEOTIDE SEQUENCE [LARGE SCALE GENOMIC DNA]</scope>
    <source>
        <strain evidence="3 4">NCTC10570</strain>
    </source>
</reference>
<dbReference type="Gene3D" id="1.10.10.800">
    <property type="match status" value="1"/>
</dbReference>
<sequence>MKLKKGKNLARALALCLALGVAGMGTTAMAATYDATNGPDPTYQADMSRGADNFYKSDKVNVQKVSYNNQYGMKIVANLITPKDMKADEKYPAIVVGAPMGAVKEQSATLYATKLAEDGFVTLAFDQSFWGESDGTPRQSVDTNVYDEAFSAAVDYLGTRSFVDRERIGALGICGSGSFSISAAKIDPRIKAIATVSMYDMGTANRWGLKHSQTLEQRKAILEQAAQQRYVEFEGGKTEYTSGTAYVIDENSPAVAKEFFDYYRTPRGYSANTTTQPTLTSNVKFMNYYPFNDIETISPRPMLFIAGDQAHSREFSEEAYKLAAEPKELYIVPNAGHVDLYDRTDVIPFDKLDAFFEKSLSK</sequence>
<feature type="domain" description="Dienelactone hydrolase" evidence="2">
    <location>
        <begin position="79"/>
        <end position="205"/>
    </location>
</feature>
<protein>
    <submittedName>
        <fullName evidence="3">Uncharacterized conserved protein</fullName>
    </submittedName>
</protein>
<dbReference type="Pfam" id="PF01738">
    <property type="entry name" value="DLH"/>
    <property type="match status" value="1"/>
</dbReference>
<dbReference type="GeneID" id="78507162"/>
<dbReference type="RefSeq" id="WP_027890511.1">
    <property type="nucleotide sequence ID" value="NZ_LT906446.1"/>
</dbReference>
<dbReference type="Gene3D" id="3.40.50.1820">
    <property type="entry name" value="alpha/beta hydrolase"/>
    <property type="match status" value="1"/>
</dbReference>
<dbReference type="GO" id="GO:0016787">
    <property type="term" value="F:hydrolase activity"/>
    <property type="evidence" value="ECO:0007669"/>
    <property type="project" value="InterPro"/>
</dbReference>
<dbReference type="eggNOG" id="COG1073">
    <property type="taxonomic scope" value="Bacteria"/>
</dbReference>
<dbReference type="Proteomes" id="UP000215383">
    <property type="component" value="Chromosome 1"/>
</dbReference>
<organism evidence="3 4">
    <name type="scientific">Megamonas hypermegale</name>
    <dbReference type="NCBI Taxonomy" id="158847"/>
    <lineage>
        <taxon>Bacteria</taxon>
        <taxon>Bacillati</taxon>
        <taxon>Bacillota</taxon>
        <taxon>Negativicutes</taxon>
        <taxon>Selenomonadales</taxon>
        <taxon>Selenomonadaceae</taxon>
        <taxon>Megamonas</taxon>
    </lineage>
</organism>
<dbReference type="PANTHER" id="PTHR47751">
    <property type="entry name" value="SUPERFAMILY HYDROLASE, PUTATIVE (AFU_ORTHOLOGUE AFUA_2G16580)-RELATED"/>
    <property type="match status" value="1"/>
</dbReference>
<keyword evidence="4" id="KW-1185">Reference proteome</keyword>
<dbReference type="AlphaFoldDB" id="A0A239TR36"/>